<protein>
    <submittedName>
        <fullName evidence="1">Uncharacterized protein</fullName>
    </submittedName>
</protein>
<organism evidence="1">
    <name type="scientific">Arundo donax</name>
    <name type="common">Giant reed</name>
    <name type="synonym">Donax arundinaceus</name>
    <dbReference type="NCBI Taxonomy" id="35708"/>
    <lineage>
        <taxon>Eukaryota</taxon>
        <taxon>Viridiplantae</taxon>
        <taxon>Streptophyta</taxon>
        <taxon>Embryophyta</taxon>
        <taxon>Tracheophyta</taxon>
        <taxon>Spermatophyta</taxon>
        <taxon>Magnoliopsida</taxon>
        <taxon>Liliopsida</taxon>
        <taxon>Poales</taxon>
        <taxon>Poaceae</taxon>
        <taxon>PACMAD clade</taxon>
        <taxon>Arundinoideae</taxon>
        <taxon>Arundineae</taxon>
        <taxon>Arundo</taxon>
    </lineage>
</organism>
<dbReference type="EMBL" id="GBRH01170392">
    <property type="protein sequence ID" value="JAE27504.1"/>
    <property type="molecule type" value="Transcribed_RNA"/>
</dbReference>
<evidence type="ECO:0000313" key="1">
    <source>
        <dbReference type="EMBL" id="JAE27504.1"/>
    </source>
</evidence>
<dbReference type="AlphaFoldDB" id="A0A0A9GVD9"/>
<accession>A0A0A9GVD9</accession>
<reference evidence="1" key="1">
    <citation type="submission" date="2014-09" db="EMBL/GenBank/DDBJ databases">
        <authorList>
            <person name="Magalhaes I.L.F."/>
            <person name="Oliveira U."/>
            <person name="Santos F.R."/>
            <person name="Vidigal T.H.D.A."/>
            <person name="Brescovit A.D."/>
            <person name="Santos A.J."/>
        </authorList>
    </citation>
    <scope>NUCLEOTIDE SEQUENCE</scope>
    <source>
        <tissue evidence="1">Shoot tissue taken approximately 20 cm above the soil surface</tissue>
    </source>
</reference>
<reference evidence="1" key="2">
    <citation type="journal article" date="2015" name="Data Brief">
        <title>Shoot transcriptome of the giant reed, Arundo donax.</title>
        <authorList>
            <person name="Barrero R.A."/>
            <person name="Guerrero F.D."/>
            <person name="Moolhuijzen P."/>
            <person name="Goolsby J.A."/>
            <person name="Tidwell J."/>
            <person name="Bellgard S.E."/>
            <person name="Bellgard M.I."/>
        </authorList>
    </citation>
    <scope>NUCLEOTIDE SEQUENCE</scope>
    <source>
        <tissue evidence="1">Shoot tissue taken approximately 20 cm above the soil surface</tissue>
    </source>
</reference>
<name>A0A0A9GVD9_ARUDO</name>
<proteinExistence type="predicted"/>
<sequence length="20" mass="2290">MEYNCILFTSKEKIVLTVAS</sequence>